<keyword evidence="4 6" id="KW-1133">Transmembrane helix</keyword>
<evidence type="ECO:0000256" key="4">
    <source>
        <dbReference type="ARBA" id="ARBA00022989"/>
    </source>
</evidence>
<feature type="transmembrane region" description="Helical" evidence="6">
    <location>
        <begin position="575"/>
        <end position="601"/>
    </location>
</feature>
<dbReference type="PANTHER" id="PTHR48085:SF5">
    <property type="entry name" value="CADMIUM_ZINC-TRANSPORTING ATPASE HMA4-RELATED"/>
    <property type="match status" value="1"/>
</dbReference>
<keyword evidence="5 6" id="KW-0472">Membrane</keyword>
<keyword evidence="6" id="KW-0547">Nucleotide-binding</keyword>
<accession>A0ABP9SUG1</accession>
<evidence type="ECO:0000259" key="8">
    <source>
        <dbReference type="Pfam" id="PF01814"/>
    </source>
</evidence>
<dbReference type="SUPFAM" id="SSF81653">
    <property type="entry name" value="Calcium ATPase, transduction domain A"/>
    <property type="match status" value="1"/>
</dbReference>
<feature type="transmembrane region" description="Helical" evidence="6">
    <location>
        <begin position="101"/>
        <end position="121"/>
    </location>
</feature>
<dbReference type="NCBIfam" id="TIGR01494">
    <property type="entry name" value="ATPase_P-type"/>
    <property type="match status" value="2"/>
</dbReference>
<feature type="transmembrane region" description="Helical" evidence="6">
    <location>
        <begin position="78"/>
        <end position="95"/>
    </location>
</feature>
<dbReference type="InterPro" id="IPR023299">
    <property type="entry name" value="ATPase_P-typ_cyto_dom_N"/>
</dbReference>
<feature type="domain" description="Hemerythrin-like" evidence="8">
    <location>
        <begin position="636"/>
        <end position="771"/>
    </location>
</feature>
<dbReference type="InterPro" id="IPR027256">
    <property type="entry name" value="P-typ_ATPase_IB"/>
</dbReference>
<organism evidence="9 10">
    <name type="scientific">Rugosimonospora acidiphila</name>
    <dbReference type="NCBI Taxonomy" id="556531"/>
    <lineage>
        <taxon>Bacteria</taxon>
        <taxon>Bacillati</taxon>
        <taxon>Actinomycetota</taxon>
        <taxon>Actinomycetes</taxon>
        <taxon>Micromonosporales</taxon>
        <taxon>Micromonosporaceae</taxon>
        <taxon>Rugosimonospora</taxon>
    </lineage>
</organism>
<evidence type="ECO:0000259" key="7">
    <source>
        <dbReference type="Pfam" id="PF00122"/>
    </source>
</evidence>
<protein>
    <submittedName>
        <fullName evidence="9">Heavy metal translocating P-type ATPase</fullName>
    </submittedName>
</protein>
<comment type="subcellular location">
    <subcellularLocation>
        <location evidence="1">Cell membrane</location>
        <topology evidence="1">Multi-pass membrane protein</topology>
    </subcellularLocation>
</comment>
<dbReference type="NCBIfam" id="TIGR01512">
    <property type="entry name" value="ATPase-IB2_Cd"/>
    <property type="match status" value="1"/>
</dbReference>
<dbReference type="InterPro" id="IPR059000">
    <property type="entry name" value="ATPase_P-type_domA"/>
</dbReference>
<feature type="domain" description="P-type ATPase A" evidence="7">
    <location>
        <begin position="133"/>
        <end position="230"/>
    </location>
</feature>
<dbReference type="InterPro" id="IPR036412">
    <property type="entry name" value="HAD-like_sf"/>
</dbReference>
<dbReference type="Gene3D" id="1.20.120.520">
    <property type="entry name" value="nmb1532 protein domain like"/>
    <property type="match status" value="1"/>
</dbReference>
<dbReference type="SUPFAM" id="SSF56784">
    <property type="entry name" value="HAD-like"/>
    <property type="match status" value="1"/>
</dbReference>
<evidence type="ECO:0000313" key="10">
    <source>
        <dbReference type="Proteomes" id="UP001501570"/>
    </source>
</evidence>
<evidence type="ECO:0000256" key="2">
    <source>
        <dbReference type="ARBA" id="ARBA00006024"/>
    </source>
</evidence>
<gene>
    <name evidence="9" type="ORF">GCM10023322_82230</name>
</gene>
<comment type="caution">
    <text evidence="9">The sequence shown here is derived from an EMBL/GenBank/DDBJ whole genome shotgun (WGS) entry which is preliminary data.</text>
</comment>
<dbReference type="PANTHER" id="PTHR48085">
    <property type="entry name" value="CADMIUM/ZINC-TRANSPORTING ATPASE HMA2-RELATED"/>
    <property type="match status" value="1"/>
</dbReference>
<comment type="similarity">
    <text evidence="2 6">Belongs to the cation transport ATPase (P-type) (TC 3.A.3) family. Type IB subfamily.</text>
</comment>
<proteinExistence type="inferred from homology"/>
<dbReference type="InterPro" id="IPR051014">
    <property type="entry name" value="Cation_Transport_ATPase_IB"/>
</dbReference>
<dbReference type="InterPro" id="IPR023214">
    <property type="entry name" value="HAD_sf"/>
</dbReference>
<keyword evidence="6" id="KW-0479">Metal-binding</keyword>
<dbReference type="Gene3D" id="3.40.1110.10">
    <property type="entry name" value="Calcium-transporting ATPase, cytoplasmic domain N"/>
    <property type="match status" value="1"/>
</dbReference>
<dbReference type="InterPro" id="IPR008250">
    <property type="entry name" value="ATPase_P-typ_transduc_dom_A_sf"/>
</dbReference>
<dbReference type="InterPro" id="IPR001757">
    <property type="entry name" value="P_typ_ATPase"/>
</dbReference>
<dbReference type="EMBL" id="BAABJQ010000053">
    <property type="protein sequence ID" value="GAA5201707.1"/>
    <property type="molecule type" value="Genomic_DNA"/>
</dbReference>
<dbReference type="Pfam" id="PF00702">
    <property type="entry name" value="Hydrolase"/>
    <property type="match status" value="1"/>
</dbReference>
<keyword evidence="6" id="KW-0067">ATP-binding</keyword>
<name>A0ABP9SUG1_9ACTN</name>
<dbReference type="Pfam" id="PF00122">
    <property type="entry name" value="E1-E2_ATPase"/>
    <property type="match status" value="1"/>
</dbReference>
<evidence type="ECO:0000256" key="5">
    <source>
        <dbReference type="ARBA" id="ARBA00023136"/>
    </source>
</evidence>
<evidence type="ECO:0000256" key="3">
    <source>
        <dbReference type="ARBA" id="ARBA00022692"/>
    </source>
</evidence>
<dbReference type="Gene3D" id="3.40.50.1000">
    <property type="entry name" value="HAD superfamily/HAD-like"/>
    <property type="match status" value="1"/>
</dbReference>
<keyword evidence="3 6" id="KW-0812">Transmembrane</keyword>
<dbReference type="SUPFAM" id="SSF81665">
    <property type="entry name" value="Calcium ATPase, transmembrane domain M"/>
    <property type="match status" value="1"/>
</dbReference>
<dbReference type="PRINTS" id="PR00119">
    <property type="entry name" value="CATATPASE"/>
</dbReference>
<evidence type="ECO:0000256" key="6">
    <source>
        <dbReference type="RuleBase" id="RU362081"/>
    </source>
</evidence>
<dbReference type="Gene3D" id="2.70.150.10">
    <property type="entry name" value="Calcium-transporting ATPase, cytoplasmic transduction domain A"/>
    <property type="match status" value="1"/>
</dbReference>
<dbReference type="InterPro" id="IPR012312">
    <property type="entry name" value="Hemerythrin-like"/>
</dbReference>
<feature type="transmembrane region" description="Helical" evidence="6">
    <location>
        <begin position="50"/>
        <end position="71"/>
    </location>
</feature>
<dbReference type="Proteomes" id="UP001501570">
    <property type="component" value="Unassembled WGS sequence"/>
</dbReference>
<dbReference type="InterPro" id="IPR023298">
    <property type="entry name" value="ATPase_P-typ_TM_dom_sf"/>
</dbReference>
<dbReference type="CDD" id="cd12108">
    <property type="entry name" value="Hr-like"/>
    <property type="match status" value="1"/>
</dbReference>
<feature type="transmembrane region" description="Helical" evidence="6">
    <location>
        <begin position="21"/>
        <end position="44"/>
    </location>
</feature>
<feature type="transmembrane region" description="Helical" evidence="6">
    <location>
        <begin position="247"/>
        <end position="266"/>
    </location>
</feature>
<keyword evidence="10" id="KW-1185">Reference proteome</keyword>
<keyword evidence="6" id="KW-1003">Cell membrane</keyword>
<feature type="transmembrane region" description="Helical" evidence="6">
    <location>
        <begin position="272"/>
        <end position="297"/>
    </location>
</feature>
<sequence length="788" mass="83697">MARVNERLMAGVNDEARWHGLWWEWALLTGITAAIIAGAGFQLADHTGSAHISWIVATAAGLLPAVAWLAVSLMRRKIGVDVIAVLALAGTLGVGQYLAGALVALLLMLGAALESYARGWASGDLRALLNRAPRVARRVADDGNEEMVDLDTVRPDERLMVYHAEIVPVDGYAEDSAVLDEFAVTGEREPVERAPGERVASGAINAGAPFTMRTTTTAAQSTYASIVRLAREATSQRAPTVRLADRYAIVFVPFTLLLAGLGWAIAGDFVRAVAVLVVATPGPLILAAPIAVVCGLSRSARRGLMLRDGSVLERLGRIGTVLVDKRGTLSLGRPKVTEMVSAPGIDADDALRLAASVEQLSQHVLAGAVVGEAARRGLSLSTPEDVREEDGRGIGGRVDGHAVWVGQLDGDLEPWAAQERSRAELDGAAVVWVSLDDRPAGALLVQDPVRSDARRNVRRLREAGLARLVVVSGDRPQVAEEMTRMLGADDFIAQCDPEEKAERVRAESQHAVTAMVGDGVRDGGALCAAHVGVALGATGASAAAEAADAVLTVDRLDRLGDGVEISQHVRRVGMFTAAGGMCLVLAAMAIAMTGLLVPVAGALVREGIEVAVIGGALSALTGGLRHRRLPTSTDELIDQFTVEHERLRDALIRLRSTADLVAMEHDGSVCVDALRDAHHRLRRQILSHDEAEERRLYPMLTDPAGGPEATATMTRAHTEIRRLVDRVDGHLCLTSDSRLDAEQVPDLLATLYGLDAILRLHFAEEEENLFSLTSASNPIAAEPVPQAQ</sequence>
<evidence type="ECO:0000313" key="9">
    <source>
        <dbReference type="EMBL" id="GAA5201707.1"/>
    </source>
</evidence>
<evidence type="ECO:0000256" key="1">
    <source>
        <dbReference type="ARBA" id="ARBA00004651"/>
    </source>
</evidence>
<dbReference type="NCBIfam" id="TIGR01525">
    <property type="entry name" value="ATPase-IB_hvy"/>
    <property type="match status" value="1"/>
</dbReference>
<reference evidence="10" key="1">
    <citation type="journal article" date="2019" name="Int. J. Syst. Evol. Microbiol.">
        <title>The Global Catalogue of Microorganisms (GCM) 10K type strain sequencing project: providing services to taxonomists for standard genome sequencing and annotation.</title>
        <authorList>
            <consortium name="The Broad Institute Genomics Platform"/>
            <consortium name="The Broad Institute Genome Sequencing Center for Infectious Disease"/>
            <person name="Wu L."/>
            <person name="Ma J."/>
        </authorList>
    </citation>
    <scope>NUCLEOTIDE SEQUENCE [LARGE SCALE GENOMIC DNA]</scope>
    <source>
        <strain evidence="10">JCM 18304</strain>
    </source>
</reference>
<dbReference type="Pfam" id="PF01814">
    <property type="entry name" value="Hemerythrin"/>
    <property type="match status" value="1"/>
</dbReference>